<reference evidence="3 4" key="1">
    <citation type="submission" date="2024-02" db="EMBL/GenBank/DDBJ databases">
        <title>Chromosome-scale genome assembly of the rough periwinkle Littorina saxatilis.</title>
        <authorList>
            <person name="De Jode A."/>
            <person name="Faria R."/>
            <person name="Formenti G."/>
            <person name="Sims Y."/>
            <person name="Smith T.P."/>
            <person name="Tracey A."/>
            <person name="Wood J.M.D."/>
            <person name="Zagrodzka Z.B."/>
            <person name="Johannesson K."/>
            <person name="Butlin R.K."/>
            <person name="Leder E.H."/>
        </authorList>
    </citation>
    <scope>NUCLEOTIDE SEQUENCE [LARGE SCALE GENOMIC DNA]</scope>
    <source>
        <strain evidence="3">Snail1</strain>
        <tissue evidence="3">Muscle</tissue>
    </source>
</reference>
<dbReference type="InterPro" id="IPR005162">
    <property type="entry name" value="Retrotrans_gag_dom"/>
</dbReference>
<protein>
    <recommendedName>
        <fullName evidence="2">Retrotransposon gag domain-containing protein</fullName>
    </recommendedName>
</protein>
<evidence type="ECO:0000256" key="1">
    <source>
        <dbReference type="SAM" id="MobiDB-lite"/>
    </source>
</evidence>
<evidence type="ECO:0000259" key="2">
    <source>
        <dbReference type="Pfam" id="PF03732"/>
    </source>
</evidence>
<evidence type="ECO:0000313" key="3">
    <source>
        <dbReference type="EMBL" id="KAK7107306.1"/>
    </source>
</evidence>
<dbReference type="Proteomes" id="UP001374579">
    <property type="component" value="Unassembled WGS sequence"/>
</dbReference>
<dbReference type="AlphaFoldDB" id="A0AAN9BJA6"/>
<accession>A0AAN9BJA6</accession>
<feature type="compositionally biased region" description="Polar residues" evidence="1">
    <location>
        <begin position="209"/>
        <end position="232"/>
    </location>
</feature>
<name>A0AAN9BJA6_9CAEN</name>
<gene>
    <name evidence="3" type="ORF">V1264_015253</name>
</gene>
<dbReference type="Pfam" id="PF03732">
    <property type="entry name" value="Retrotrans_gag"/>
    <property type="match status" value="1"/>
</dbReference>
<dbReference type="PANTHER" id="PTHR33198:SF20">
    <property type="entry name" value="RETROTRANSPOSON GAG DOMAIN-CONTAINING PROTEIN"/>
    <property type="match status" value="1"/>
</dbReference>
<organism evidence="3 4">
    <name type="scientific">Littorina saxatilis</name>
    <dbReference type="NCBI Taxonomy" id="31220"/>
    <lineage>
        <taxon>Eukaryota</taxon>
        <taxon>Metazoa</taxon>
        <taxon>Spiralia</taxon>
        <taxon>Lophotrochozoa</taxon>
        <taxon>Mollusca</taxon>
        <taxon>Gastropoda</taxon>
        <taxon>Caenogastropoda</taxon>
        <taxon>Littorinimorpha</taxon>
        <taxon>Littorinoidea</taxon>
        <taxon>Littorinidae</taxon>
        <taxon>Littorina</taxon>
    </lineage>
</organism>
<keyword evidence="4" id="KW-1185">Reference proteome</keyword>
<sequence>MATALPTFEKFVVFSSSTEHTVGQRWKKWLKRFEVLLTAMNITDGARKQALLLHYAGEEVFDIFESFSAAQKGEDEGNADDSYAKVKTSLSTYFEPKKNVEFEVFKFRQMKQEPGETVDNFCTRLRLLAATCDFTNTDRELKSQILQGCTSTRLRRRGLRDEMELENLLKTARSLEISDVQATEMEADEAVNAVYRNKHPQQGGRRTFKSVTQFSSDSAQKTNSALTTLQPP</sequence>
<feature type="domain" description="Retrotransposon gag" evidence="2">
    <location>
        <begin position="76"/>
        <end position="148"/>
    </location>
</feature>
<proteinExistence type="predicted"/>
<feature type="region of interest" description="Disordered" evidence="1">
    <location>
        <begin position="197"/>
        <end position="232"/>
    </location>
</feature>
<comment type="caution">
    <text evidence="3">The sequence shown here is derived from an EMBL/GenBank/DDBJ whole genome shotgun (WGS) entry which is preliminary data.</text>
</comment>
<dbReference type="PANTHER" id="PTHR33198">
    <property type="entry name" value="ANK_REP_REGION DOMAIN-CONTAINING PROTEIN-RELATED"/>
    <property type="match status" value="1"/>
</dbReference>
<dbReference type="EMBL" id="JBAMIC010000004">
    <property type="protein sequence ID" value="KAK7107306.1"/>
    <property type="molecule type" value="Genomic_DNA"/>
</dbReference>
<evidence type="ECO:0000313" key="4">
    <source>
        <dbReference type="Proteomes" id="UP001374579"/>
    </source>
</evidence>